<feature type="region of interest" description="Disordered" evidence="1">
    <location>
        <begin position="1"/>
        <end position="29"/>
    </location>
</feature>
<evidence type="ECO:0000313" key="2">
    <source>
        <dbReference type="EMBL" id="MXP75617.1"/>
    </source>
</evidence>
<dbReference type="AlphaFoldDB" id="A0A7X3MG49"/>
<evidence type="ECO:0000313" key="3">
    <source>
        <dbReference type="Proteomes" id="UP000460412"/>
    </source>
</evidence>
<name>A0A7X3MG49_9FIRM</name>
<comment type="caution">
    <text evidence="2">The sequence shown here is derived from an EMBL/GenBank/DDBJ whole genome shotgun (WGS) entry which is preliminary data.</text>
</comment>
<keyword evidence="3" id="KW-1185">Reference proteome</keyword>
<evidence type="ECO:0000256" key="1">
    <source>
        <dbReference type="SAM" id="MobiDB-lite"/>
    </source>
</evidence>
<proteinExistence type="predicted"/>
<sequence>MKLYPEELETTEGTSVQLTTGETEPASSTDSWKSIYDIISSLEKYKTEEVLFYAAEILGKEMGSKNVAIYNVANREYARLYSSTSLEARRLGNSIKYIELGEMYSELKAGRIYVNETNDANRPALAHAIYAEDDIRVILMFWDVSSKKHGVSPVKRLTVIETLLQNTLLYASRYMSNFRRKNYLEGTNVLKEDTFRVLLKAFLDAKEKGLTECVLVEFEMGYRDYKSISIQAACKIRLTDYMGVLNGGKFYILLANTDIKSAEIVQQRFKQIGFRTELKDVHYKDL</sequence>
<organism evidence="2 3">
    <name type="scientific">Sporofaciens musculi</name>
    <dbReference type="NCBI Taxonomy" id="2681861"/>
    <lineage>
        <taxon>Bacteria</taxon>
        <taxon>Bacillati</taxon>
        <taxon>Bacillota</taxon>
        <taxon>Clostridia</taxon>
        <taxon>Lachnospirales</taxon>
        <taxon>Lachnospiraceae</taxon>
        <taxon>Sporofaciens</taxon>
    </lineage>
</organism>
<dbReference type="EMBL" id="WUQX01000001">
    <property type="protein sequence ID" value="MXP75617.1"/>
    <property type="molecule type" value="Genomic_DNA"/>
</dbReference>
<dbReference type="Proteomes" id="UP000460412">
    <property type="component" value="Unassembled WGS sequence"/>
</dbReference>
<feature type="compositionally biased region" description="Polar residues" evidence="1">
    <location>
        <begin position="11"/>
        <end position="29"/>
    </location>
</feature>
<dbReference type="RefSeq" id="WP_159750855.1">
    <property type="nucleotide sequence ID" value="NZ_WUQX01000001.1"/>
</dbReference>
<accession>A0A7X3MG49</accession>
<reference evidence="2 3" key="1">
    <citation type="submission" date="2019-12" db="EMBL/GenBank/DDBJ databases">
        <title>Sporaefaciens musculi gen. nov., sp. nov., a novel bacterium isolated from the caecum of an obese mouse.</title>
        <authorList>
            <person name="Rasmussen T.S."/>
            <person name="Streidl T."/>
            <person name="Hitch T.C.A."/>
            <person name="Wortmann E."/>
            <person name="Deptula P."/>
            <person name="Hansen M."/>
            <person name="Nielsen D.S."/>
            <person name="Clavel T."/>
            <person name="Vogensen F.K."/>
        </authorList>
    </citation>
    <scope>NUCLEOTIDE SEQUENCE [LARGE SCALE GENOMIC DNA]</scope>
    <source>
        <strain evidence="2 3">WCA-9-b2</strain>
    </source>
</reference>
<protein>
    <recommendedName>
        <fullName evidence="4">GGDEF domain-containing protein</fullName>
    </recommendedName>
</protein>
<evidence type="ECO:0008006" key="4">
    <source>
        <dbReference type="Google" id="ProtNLM"/>
    </source>
</evidence>
<gene>
    <name evidence="2" type="ORF">GN277_09530</name>
</gene>
<feature type="compositionally biased region" description="Acidic residues" evidence="1">
    <location>
        <begin position="1"/>
        <end position="10"/>
    </location>
</feature>